<keyword evidence="15" id="KW-0137">Centromere</keyword>
<evidence type="ECO:0000256" key="12">
    <source>
        <dbReference type="ARBA" id="ARBA00023212"/>
    </source>
</evidence>
<reference evidence="19" key="1">
    <citation type="submission" date="2016-03" db="EMBL/GenBank/DDBJ databases">
        <authorList>
            <person name="Devillers H."/>
        </authorList>
    </citation>
    <scope>NUCLEOTIDE SEQUENCE [LARGE SCALE GENOMIC DNA]</scope>
</reference>
<evidence type="ECO:0000256" key="8">
    <source>
        <dbReference type="ARBA" id="ARBA00022618"/>
    </source>
</evidence>
<keyword evidence="6" id="KW-0158">Chromosome</keyword>
<keyword evidence="9" id="KW-0493">Microtubule</keyword>
<organism evidence="18 19">
    <name type="scientific">Lachancea fermentati</name>
    <name type="common">Zygosaccharomyces fermentati</name>
    <dbReference type="NCBI Taxonomy" id="4955"/>
    <lineage>
        <taxon>Eukaryota</taxon>
        <taxon>Fungi</taxon>
        <taxon>Dikarya</taxon>
        <taxon>Ascomycota</taxon>
        <taxon>Saccharomycotina</taxon>
        <taxon>Saccharomycetes</taxon>
        <taxon>Saccharomycetales</taxon>
        <taxon>Saccharomycetaceae</taxon>
        <taxon>Lachancea</taxon>
    </lineage>
</organism>
<keyword evidence="14" id="KW-0131">Cell cycle</keyword>
<keyword evidence="8" id="KW-0132">Cell division</keyword>
<evidence type="ECO:0000256" key="14">
    <source>
        <dbReference type="ARBA" id="ARBA00023306"/>
    </source>
</evidence>
<dbReference type="GO" id="GO:0044732">
    <property type="term" value="C:mitotic spindle pole body"/>
    <property type="evidence" value="ECO:0007669"/>
    <property type="project" value="TreeGrafter"/>
</dbReference>
<dbReference type="EMBL" id="LT598488">
    <property type="protein sequence ID" value="SCW01621.1"/>
    <property type="molecule type" value="Genomic_DNA"/>
</dbReference>
<dbReference type="OrthoDB" id="5566853at2759"/>
<dbReference type="GO" id="GO:0051301">
    <property type="term" value="P:cell division"/>
    <property type="evidence" value="ECO:0007669"/>
    <property type="project" value="UniProtKB-KW"/>
</dbReference>
<sequence>MAESLRKENGEIVEVSDADRYFLEQRDFILQDINQTLDSILNGLNGLNISLENFIAVGKEFENVSELWKRFYSGTTGVNDGTEIGTNPDDIDPSSSGE</sequence>
<evidence type="ECO:0000256" key="15">
    <source>
        <dbReference type="ARBA" id="ARBA00023328"/>
    </source>
</evidence>
<dbReference type="GO" id="GO:0051010">
    <property type="term" value="F:microtubule plus-end binding"/>
    <property type="evidence" value="ECO:0007669"/>
    <property type="project" value="TreeGrafter"/>
</dbReference>
<evidence type="ECO:0000313" key="18">
    <source>
        <dbReference type="EMBL" id="SCW01621.1"/>
    </source>
</evidence>
<keyword evidence="13" id="KW-0539">Nucleus</keyword>
<evidence type="ECO:0000256" key="1">
    <source>
        <dbReference type="ARBA" id="ARBA00004123"/>
    </source>
</evidence>
<evidence type="ECO:0000256" key="16">
    <source>
        <dbReference type="ARBA" id="ARBA00030566"/>
    </source>
</evidence>
<dbReference type="PANTHER" id="PTHR28025:SF1">
    <property type="entry name" value="DASH COMPLEX SUBUNIT DAD1"/>
    <property type="match status" value="1"/>
</dbReference>
<keyword evidence="7" id="KW-0963">Cytoplasm</keyword>
<protein>
    <recommendedName>
        <fullName evidence="5">DASH complex subunit DAD1</fullName>
    </recommendedName>
    <alternativeName>
        <fullName evidence="16">Outer kinetochore protein DAD1</fullName>
    </alternativeName>
</protein>
<comment type="subcellular location">
    <subcellularLocation>
        <location evidence="3">Chromosome</location>
        <location evidence="3">Centromere</location>
        <location evidence="3">Kinetochore</location>
    </subcellularLocation>
    <subcellularLocation>
        <location evidence="2">Cytoplasm</location>
        <location evidence="2">Cytoskeleton</location>
        <location evidence="2">Spindle</location>
    </subcellularLocation>
    <subcellularLocation>
        <location evidence="1">Nucleus</location>
    </subcellularLocation>
</comment>
<evidence type="ECO:0000256" key="4">
    <source>
        <dbReference type="ARBA" id="ARBA00010146"/>
    </source>
</evidence>
<dbReference type="Pfam" id="PF08649">
    <property type="entry name" value="DASH_Dad1"/>
    <property type="match status" value="1"/>
</dbReference>
<dbReference type="GO" id="GO:0072686">
    <property type="term" value="C:mitotic spindle"/>
    <property type="evidence" value="ECO:0007669"/>
    <property type="project" value="InterPro"/>
</dbReference>
<evidence type="ECO:0000256" key="17">
    <source>
        <dbReference type="SAM" id="MobiDB-lite"/>
    </source>
</evidence>
<dbReference type="OMA" id="ENVSELW"/>
<keyword evidence="19" id="KW-1185">Reference proteome</keyword>
<evidence type="ECO:0000313" key="19">
    <source>
        <dbReference type="Proteomes" id="UP000190831"/>
    </source>
</evidence>
<dbReference type="STRING" id="4955.A0A1G4MCJ2"/>
<dbReference type="Proteomes" id="UP000190831">
    <property type="component" value="Chromosome E"/>
</dbReference>
<dbReference type="GO" id="GO:0042729">
    <property type="term" value="C:DASH complex"/>
    <property type="evidence" value="ECO:0007669"/>
    <property type="project" value="InterPro"/>
</dbReference>
<keyword evidence="10" id="KW-0498">Mitosis</keyword>
<keyword evidence="11" id="KW-0995">Kinetochore</keyword>
<dbReference type="GO" id="GO:0005876">
    <property type="term" value="C:spindle microtubule"/>
    <property type="evidence" value="ECO:0007669"/>
    <property type="project" value="TreeGrafter"/>
</dbReference>
<evidence type="ECO:0000256" key="5">
    <source>
        <dbReference type="ARBA" id="ARBA00020261"/>
    </source>
</evidence>
<keyword evidence="12" id="KW-0206">Cytoskeleton</keyword>
<evidence type="ECO:0000256" key="13">
    <source>
        <dbReference type="ARBA" id="ARBA00023242"/>
    </source>
</evidence>
<proteinExistence type="inferred from homology"/>
<evidence type="ECO:0000256" key="11">
    <source>
        <dbReference type="ARBA" id="ARBA00022838"/>
    </source>
</evidence>
<name>A0A1G4MCJ2_LACFM</name>
<feature type="region of interest" description="Disordered" evidence="17">
    <location>
        <begin position="75"/>
        <end position="98"/>
    </location>
</feature>
<dbReference type="InterPro" id="IPR013958">
    <property type="entry name" value="DASH_Dad1"/>
</dbReference>
<evidence type="ECO:0000256" key="2">
    <source>
        <dbReference type="ARBA" id="ARBA00004186"/>
    </source>
</evidence>
<evidence type="ECO:0000256" key="9">
    <source>
        <dbReference type="ARBA" id="ARBA00022701"/>
    </source>
</evidence>
<comment type="similarity">
    <text evidence="4">Belongs to the DASH complex DAD1 family.</text>
</comment>
<accession>A0A1G4MCJ2</accession>
<evidence type="ECO:0000256" key="7">
    <source>
        <dbReference type="ARBA" id="ARBA00022490"/>
    </source>
</evidence>
<evidence type="ECO:0000256" key="10">
    <source>
        <dbReference type="ARBA" id="ARBA00022776"/>
    </source>
</evidence>
<dbReference type="PANTHER" id="PTHR28025">
    <property type="entry name" value="DASH COMPLEX SUBUNIT DAD1"/>
    <property type="match status" value="1"/>
</dbReference>
<evidence type="ECO:0000256" key="3">
    <source>
        <dbReference type="ARBA" id="ARBA00004629"/>
    </source>
</evidence>
<gene>
    <name evidence="18" type="ORF">LAFE_0E03686G</name>
</gene>
<dbReference type="AlphaFoldDB" id="A0A1G4MCJ2"/>
<evidence type="ECO:0000256" key="6">
    <source>
        <dbReference type="ARBA" id="ARBA00022454"/>
    </source>
</evidence>